<dbReference type="InterPro" id="IPR036922">
    <property type="entry name" value="Rieske_2Fe-2S_sf"/>
</dbReference>
<evidence type="ECO:0000313" key="9">
    <source>
        <dbReference type="Proteomes" id="UP000028524"/>
    </source>
</evidence>
<name>A0A084R128_STAC4</name>
<evidence type="ECO:0000259" key="7">
    <source>
        <dbReference type="Pfam" id="PF00848"/>
    </source>
</evidence>
<dbReference type="CDD" id="cd00680">
    <property type="entry name" value="RHO_alpha_C"/>
    <property type="match status" value="1"/>
</dbReference>
<dbReference type="InterPro" id="IPR015879">
    <property type="entry name" value="Ring_hydroxy_dOase_asu_C_dom"/>
</dbReference>
<gene>
    <name evidence="8" type="ORF">S40285_07446</name>
</gene>
<comment type="function">
    <text evidence="1">Catalyzes the first step of the osmoprotectant glycine betaine synthesis.</text>
</comment>
<evidence type="ECO:0000313" key="8">
    <source>
        <dbReference type="EMBL" id="KFA69913.1"/>
    </source>
</evidence>
<accession>A0A084R128</accession>
<organism evidence="8 9">
    <name type="scientific">Stachybotrys chlorohalonatus (strain IBT 40285)</name>
    <dbReference type="NCBI Taxonomy" id="1283841"/>
    <lineage>
        <taxon>Eukaryota</taxon>
        <taxon>Fungi</taxon>
        <taxon>Dikarya</taxon>
        <taxon>Ascomycota</taxon>
        <taxon>Pezizomycotina</taxon>
        <taxon>Sordariomycetes</taxon>
        <taxon>Hypocreomycetidae</taxon>
        <taxon>Hypocreales</taxon>
        <taxon>Stachybotryaceae</taxon>
        <taxon>Stachybotrys</taxon>
    </lineage>
</organism>
<sequence length="354" mass="40723">MASCSTTLPASWYTSRGIYDLERRAVFLKSWVLLGAVTKFPDQGVEYKHELAQVNFTVRRETEDWRSIKVYNENNGRVMRFHLTATGLLFLTLSDDTVGFEHFFPGLEARIAHEDFTQYPLRRPLKYTSRNNWKAAVDAYQECLHCAYAHPEFAKRYKPADYKVHDYTNYSQHVARPEVANDGLFFYLFPNCTLSLYAGGMTCWRINPTADPTQSRMEFDYYHKAPEGSDEFESYYKFTRNVALEDIELCEKTQANMNIGIYSEGILNPDKENGVACKPIPWRGTFDLMLTEECADFHSRVLELCSDQLEGEQAERKVASGALLTRTTGRVEPRFGLQSAFSLRNGRPCPNFVT</sequence>
<dbReference type="SUPFAM" id="SSF55961">
    <property type="entry name" value="Bet v1-like"/>
    <property type="match status" value="1"/>
</dbReference>
<dbReference type="Pfam" id="PF00848">
    <property type="entry name" value="Ring_hydroxyl_A"/>
    <property type="match status" value="1"/>
</dbReference>
<proteinExistence type="inferred from homology"/>
<dbReference type="UniPathway" id="UPA00529">
    <property type="reaction ID" value="UER00430"/>
</dbReference>
<evidence type="ECO:0000256" key="6">
    <source>
        <dbReference type="ARBA" id="ARBA00049097"/>
    </source>
</evidence>
<dbReference type="PANTHER" id="PTHR43756">
    <property type="entry name" value="CHOLINE MONOOXYGENASE, CHLOROPLASTIC"/>
    <property type="match status" value="1"/>
</dbReference>
<dbReference type="GO" id="GO:0005506">
    <property type="term" value="F:iron ion binding"/>
    <property type="evidence" value="ECO:0007669"/>
    <property type="project" value="InterPro"/>
</dbReference>
<protein>
    <recommendedName>
        <fullName evidence="5">Choline monooxygenase, chloroplastic</fullName>
        <ecNumber evidence="4">1.14.15.7</ecNumber>
    </recommendedName>
</protein>
<dbReference type="OMA" id="VEYKHEL"/>
<evidence type="ECO:0000256" key="5">
    <source>
        <dbReference type="ARBA" id="ARBA00014931"/>
    </source>
</evidence>
<feature type="domain" description="Aromatic-ring-hydroxylating dioxygenase alpha subunit C-terminal" evidence="7">
    <location>
        <begin position="126"/>
        <end position="275"/>
    </location>
</feature>
<evidence type="ECO:0000256" key="2">
    <source>
        <dbReference type="ARBA" id="ARBA00004866"/>
    </source>
</evidence>
<dbReference type="SUPFAM" id="SSF50022">
    <property type="entry name" value="ISP domain"/>
    <property type="match status" value="1"/>
</dbReference>
<dbReference type="GO" id="GO:0019133">
    <property type="term" value="F:choline monooxygenase activity"/>
    <property type="evidence" value="ECO:0007669"/>
    <property type="project" value="UniProtKB-EC"/>
</dbReference>
<dbReference type="InParanoid" id="A0A084R128"/>
<evidence type="ECO:0000256" key="3">
    <source>
        <dbReference type="ARBA" id="ARBA00010848"/>
    </source>
</evidence>
<dbReference type="PANTHER" id="PTHR43756:SF3">
    <property type="entry name" value="CHOLINE MONOOXYGENASE, CHLOROPLASTIC"/>
    <property type="match status" value="1"/>
</dbReference>
<comment type="similarity">
    <text evidence="3">Belongs to the choline monooxygenase family.</text>
</comment>
<evidence type="ECO:0000256" key="4">
    <source>
        <dbReference type="ARBA" id="ARBA00012763"/>
    </source>
</evidence>
<reference evidence="8 9" key="1">
    <citation type="journal article" date="2014" name="BMC Genomics">
        <title>Comparative genome sequencing reveals chemotype-specific gene clusters in the toxigenic black mold Stachybotrys.</title>
        <authorList>
            <person name="Semeiks J."/>
            <person name="Borek D."/>
            <person name="Otwinowski Z."/>
            <person name="Grishin N.V."/>
        </authorList>
    </citation>
    <scope>NUCLEOTIDE SEQUENCE [LARGE SCALE GENOMIC DNA]</scope>
    <source>
        <strain evidence="8 9">IBT 40285</strain>
    </source>
</reference>
<dbReference type="AlphaFoldDB" id="A0A084R128"/>
<evidence type="ECO:0000256" key="1">
    <source>
        <dbReference type="ARBA" id="ARBA00002149"/>
    </source>
</evidence>
<dbReference type="EC" id="1.14.15.7" evidence="4"/>
<dbReference type="STRING" id="1283841.A0A084R128"/>
<dbReference type="Gene3D" id="3.90.380.10">
    <property type="entry name" value="Naphthalene 1,2-dioxygenase Alpha Subunit, Chain A, domain 1"/>
    <property type="match status" value="2"/>
</dbReference>
<keyword evidence="9" id="KW-1185">Reference proteome</keyword>
<dbReference type="GO" id="GO:0019285">
    <property type="term" value="P:glycine betaine biosynthetic process from choline"/>
    <property type="evidence" value="ECO:0007669"/>
    <property type="project" value="UniProtKB-UniPathway"/>
</dbReference>
<dbReference type="GO" id="GO:0051537">
    <property type="term" value="F:2 iron, 2 sulfur cluster binding"/>
    <property type="evidence" value="ECO:0007669"/>
    <property type="project" value="InterPro"/>
</dbReference>
<dbReference type="InterPro" id="IPR001663">
    <property type="entry name" value="Rng_hydr_dOase-A"/>
</dbReference>
<dbReference type="EMBL" id="KL659328">
    <property type="protein sequence ID" value="KFA69913.1"/>
    <property type="molecule type" value="Genomic_DNA"/>
</dbReference>
<comment type="catalytic activity">
    <reaction evidence="6">
        <text>choline + 2 reduced [2Fe-2S]-[ferredoxin] + O2 + 2 H(+) = betaine aldehyde hydrate + 2 oxidized [2Fe-2S]-[ferredoxin] + H2O</text>
        <dbReference type="Rhea" id="RHEA:17769"/>
        <dbReference type="Rhea" id="RHEA-COMP:10000"/>
        <dbReference type="Rhea" id="RHEA-COMP:10001"/>
        <dbReference type="ChEBI" id="CHEBI:15354"/>
        <dbReference type="ChEBI" id="CHEBI:15377"/>
        <dbReference type="ChEBI" id="CHEBI:15378"/>
        <dbReference type="ChEBI" id="CHEBI:15379"/>
        <dbReference type="ChEBI" id="CHEBI:15870"/>
        <dbReference type="ChEBI" id="CHEBI:33737"/>
        <dbReference type="ChEBI" id="CHEBI:33738"/>
        <dbReference type="EC" id="1.14.15.7"/>
    </reaction>
</comment>
<dbReference type="HOGENOM" id="CLU_026244_0_0_1"/>
<dbReference type="OrthoDB" id="426882at2759"/>
<comment type="pathway">
    <text evidence="2">Amine and polyamine biosynthesis; betaine biosynthesis via choline pathway; betaine aldehyde from choline (monooxygenase route): step 1/1.</text>
</comment>
<dbReference type="Proteomes" id="UP000028524">
    <property type="component" value="Unassembled WGS sequence"/>
</dbReference>